<dbReference type="AlphaFoldDB" id="A0A2H3J930"/>
<feature type="domain" description="DUF6533" evidence="2">
    <location>
        <begin position="2"/>
        <end position="40"/>
    </location>
</feature>
<organism evidence="3 4">
    <name type="scientific">Wolfiporia cocos (strain MD-104)</name>
    <name type="common">Brown rot fungus</name>
    <dbReference type="NCBI Taxonomy" id="742152"/>
    <lineage>
        <taxon>Eukaryota</taxon>
        <taxon>Fungi</taxon>
        <taxon>Dikarya</taxon>
        <taxon>Basidiomycota</taxon>
        <taxon>Agaricomycotina</taxon>
        <taxon>Agaricomycetes</taxon>
        <taxon>Polyporales</taxon>
        <taxon>Phaeolaceae</taxon>
        <taxon>Wolfiporia</taxon>
    </lineage>
</organism>
<proteinExistence type="predicted"/>
<evidence type="ECO:0000313" key="4">
    <source>
        <dbReference type="Proteomes" id="UP000218811"/>
    </source>
</evidence>
<evidence type="ECO:0000256" key="1">
    <source>
        <dbReference type="SAM" id="Phobius"/>
    </source>
</evidence>
<keyword evidence="1" id="KW-1133">Transmembrane helix</keyword>
<accession>A0A2H3J930</accession>
<reference evidence="3 4" key="1">
    <citation type="journal article" date="2012" name="Science">
        <title>The Paleozoic origin of enzymatic lignin decomposition reconstructed from 31 fungal genomes.</title>
        <authorList>
            <person name="Floudas D."/>
            <person name="Binder M."/>
            <person name="Riley R."/>
            <person name="Barry K."/>
            <person name="Blanchette R.A."/>
            <person name="Henrissat B."/>
            <person name="Martinez A.T."/>
            <person name="Otillar R."/>
            <person name="Spatafora J.W."/>
            <person name="Yadav J.S."/>
            <person name="Aerts A."/>
            <person name="Benoit I."/>
            <person name="Boyd A."/>
            <person name="Carlson A."/>
            <person name="Copeland A."/>
            <person name="Coutinho P.M."/>
            <person name="de Vries R.P."/>
            <person name="Ferreira P."/>
            <person name="Findley K."/>
            <person name="Foster B."/>
            <person name="Gaskell J."/>
            <person name="Glotzer D."/>
            <person name="Gorecki P."/>
            <person name="Heitman J."/>
            <person name="Hesse C."/>
            <person name="Hori C."/>
            <person name="Igarashi K."/>
            <person name="Jurgens J.A."/>
            <person name="Kallen N."/>
            <person name="Kersten P."/>
            <person name="Kohler A."/>
            <person name="Kuees U."/>
            <person name="Kumar T.K.A."/>
            <person name="Kuo A."/>
            <person name="LaButti K."/>
            <person name="Larrondo L.F."/>
            <person name="Lindquist E."/>
            <person name="Ling A."/>
            <person name="Lombard V."/>
            <person name="Lucas S."/>
            <person name="Lundell T."/>
            <person name="Martin R."/>
            <person name="McLaughlin D.J."/>
            <person name="Morgenstern I."/>
            <person name="Morin E."/>
            <person name="Murat C."/>
            <person name="Nagy L.G."/>
            <person name="Nolan M."/>
            <person name="Ohm R.A."/>
            <person name="Patyshakuliyeva A."/>
            <person name="Rokas A."/>
            <person name="Ruiz-Duenas F.J."/>
            <person name="Sabat G."/>
            <person name="Salamov A."/>
            <person name="Samejima M."/>
            <person name="Schmutz J."/>
            <person name="Slot J.C."/>
            <person name="St John F."/>
            <person name="Stenlid J."/>
            <person name="Sun H."/>
            <person name="Sun S."/>
            <person name="Syed K."/>
            <person name="Tsang A."/>
            <person name="Wiebenga A."/>
            <person name="Young D."/>
            <person name="Pisabarro A."/>
            <person name="Eastwood D.C."/>
            <person name="Martin F."/>
            <person name="Cullen D."/>
            <person name="Grigoriev I.V."/>
            <person name="Hibbett D.S."/>
        </authorList>
    </citation>
    <scope>NUCLEOTIDE SEQUENCE [LARGE SCALE GENOMIC DNA]</scope>
    <source>
        <strain evidence="3 4">MD-104</strain>
    </source>
</reference>
<evidence type="ECO:0000259" key="2">
    <source>
        <dbReference type="Pfam" id="PF20151"/>
    </source>
</evidence>
<feature type="transmembrane region" description="Helical" evidence="1">
    <location>
        <begin position="81"/>
        <end position="102"/>
    </location>
</feature>
<protein>
    <recommendedName>
        <fullName evidence="2">DUF6533 domain-containing protein</fullName>
    </recommendedName>
</protein>
<dbReference type="Pfam" id="PF20151">
    <property type="entry name" value="DUF6533"/>
    <property type="match status" value="1"/>
</dbReference>
<dbReference type="InterPro" id="IPR045340">
    <property type="entry name" value="DUF6533"/>
</dbReference>
<keyword evidence="1" id="KW-0812">Transmembrane</keyword>
<dbReference type="Proteomes" id="UP000218811">
    <property type="component" value="Unassembled WGS sequence"/>
</dbReference>
<dbReference type="EMBL" id="KB467843">
    <property type="protein sequence ID" value="PCH35259.1"/>
    <property type="molecule type" value="Genomic_DNA"/>
</dbReference>
<keyword evidence="4" id="KW-1185">Reference proteome</keyword>
<keyword evidence="1" id="KW-0472">Membrane</keyword>
<dbReference type="OrthoDB" id="2803471at2759"/>
<evidence type="ECO:0000313" key="3">
    <source>
        <dbReference type="EMBL" id="PCH35259.1"/>
    </source>
</evidence>
<gene>
    <name evidence="3" type="ORF">WOLCODRAFT_139831</name>
</gene>
<sequence length="120" mass="13949">MALLCYEYFLTLGREIQYVWKVNCSFASVLFYTWRYSVLLCVLPATLDLVHPASWQTNDNGVEALLDHAIGFKRANNSQFIGMQVGLTIRCSYSMVLMLLNLEMYRTSRDRNSGSFYFYL</sequence>
<name>A0A2H3J930_WOLCO</name>